<reference evidence="2" key="1">
    <citation type="submission" date="2022-05" db="EMBL/GenBank/DDBJ databases">
        <authorList>
            <person name="Jo J.-H."/>
            <person name="Im W.-T."/>
        </authorList>
    </citation>
    <scope>NUCLEOTIDE SEQUENCE</scope>
    <source>
        <strain evidence="2">SE158</strain>
    </source>
</reference>
<dbReference type="Pfam" id="PF13181">
    <property type="entry name" value="TPR_8"/>
    <property type="match status" value="1"/>
</dbReference>
<feature type="chain" id="PRO_5046663055" description="Tetratricopeptide repeat protein" evidence="1">
    <location>
        <begin position="25"/>
        <end position="216"/>
    </location>
</feature>
<gene>
    <name evidence="2" type="ORF">LZ536_11335</name>
</gene>
<sequence>MPLGYMRMTLIGIALAALAAPAAAADSSAMAGDVMRINNGWAHIRYQVRDKNAQYNQLAALEKEAHQVTVKYPGKAEPLLWEGIVVSEEAARASTLKQLGLATRARDILAQAYAINPKVADGGAAMSLGVLYYKVPGWPIGFGSTAKAQRYFQEALAEDPRGLDNNFFFGDFLSQEGHKAAAKQYLQRALQAPANPDRPVWDAGRRAEVKALLAKL</sequence>
<dbReference type="RefSeq" id="WP_249848893.1">
    <property type="nucleotide sequence ID" value="NZ_JAMGBD010000002.1"/>
</dbReference>
<keyword evidence="1" id="KW-0732">Signal</keyword>
<evidence type="ECO:0000313" key="2">
    <source>
        <dbReference type="EMBL" id="MCL6684486.1"/>
    </source>
</evidence>
<protein>
    <recommendedName>
        <fullName evidence="4">Tetratricopeptide repeat protein</fullName>
    </recommendedName>
</protein>
<dbReference type="SUPFAM" id="SSF48452">
    <property type="entry name" value="TPR-like"/>
    <property type="match status" value="1"/>
</dbReference>
<evidence type="ECO:0000256" key="1">
    <source>
        <dbReference type="SAM" id="SignalP"/>
    </source>
</evidence>
<evidence type="ECO:0008006" key="4">
    <source>
        <dbReference type="Google" id="ProtNLM"/>
    </source>
</evidence>
<dbReference type="InterPro" id="IPR011990">
    <property type="entry name" value="TPR-like_helical_dom_sf"/>
</dbReference>
<accession>A0ABT0RPA9</accession>
<dbReference type="EMBL" id="JAMGBD010000002">
    <property type="protein sequence ID" value="MCL6684486.1"/>
    <property type="molecule type" value="Genomic_DNA"/>
</dbReference>
<keyword evidence="3" id="KW-1185">Reference proteome</keyword>
<comment type="caution">
    <text evidence="2">The sequence shown here is derived from an EMBL/GenBank/DDBJ whole genome shotgun (WGS) entry which is preliminary data.</text>
</comment>
<dbReference type="InterPro" id="IPR019734">
    <property type="entry name" value="TPR_rpt"/>
</dbReference>
<evidence type="ECO:0000313" key="3">
    <source>
        <dbReference type="Proteomes" id="UP001165363"/>
    </source>
</evidence>
<feature type="signal peptide" evidence="1">
    <location>
        <begin position="1"/>
        <end position="24"/>
    </location>
</feature>
<dbReference type="Proteomes" id="UP001165363">
    <property type="component" value="Unassembled WGS sequence"/>
</dbReference>
<dbReference type="Gene3D" id="1.25.40.10">
    <property type="entry name" value="Tetratricopeptide repeat domain"/>
    <property type="match status" value="1"/>
</dbReference>
<organism evidence="2 3">
    <name type="scientific">Sphingomonas alba</name>
    <dbReference type="NCBI Taxonomy" id="2908208"/>
    <lineage>
        <taxon>Bacteria</taxon>
        <taxon>Pseudomonadati</taxon>
        <taxon>Pseudomonadota</taxon>
        <taxon>Alphaproteobacteria</taxon>
        <taxon>Sphingomonadales</taxon>
        <taxon>Sphingomonadaceae</taxon>
        <taxon>Sphingomonas</taxon>
    </lineage>
</organism>
<name>A0ABT0RPA9_9SPHN</name>
<proteinExistence type="predicted"/>